<dbReference type="AlphaFoldDB" id="A0A4D4M0D9"/>
<keyword evidence="2" id="KW-0812">Transmembrane</keyword>
<feature type="region of interest" description="Disordered" evidence="1">
    <location>
        <begin position="75"/>
        <end position="135"/>
    </location>
</feature>
<feature type="compositionally biased region" description="Gly residues" evidence="1">
    <location>
        <begin position="125"/>
        <end position="135"/>
    </location>
</feature>
<evidence type="ECO:0000256" key="1">
    <source>
        <dbReference type="SAM" id="MobiDB-lite"/>
    </source>
</evidence>
<dbReference type="Proteomes" id="UP000302139">
    <property type="component" value="Unassembled WGS sequence"/>
</dbReference>
<gene>
    <name evidence="3" type="ORF">SAV14893_035920</name>
</gene>
<sequence>MDAGVISLLIGWAAVIVAAAASGIVRDLLASIFRRPRKTSMFVEVDGKRIEVSGPSLKEVAAAIDEYVRVAGLANERVRQDNSGPSDETPEVPPDDTPSSQNTIYNISTFTGGVSTVQSSSTQGTPGGAGGGSGE</sequence>
<dbReference type="EMBL" id="BJHX01000001">
    <property type="protein sequence ID" value="GDY64199.1"/>
    <property type="molecule type" value="Genomic_DNA"/>
</dbReference>
<feature type="transmembrane region" description="Helical" evidence="2">
    <location>
        <begin position="6"/>
        <end position="29"/>
    </location>
</feature>
<accession>A0A4D4M0D9</accession>
<name>A0A4D4M0D9_STRAX</name>
<comment type="caution">
    <text evidence="3">The sequence shown here is derived from an EMBL/GenBank/DDBJ whole genome shotgun (WGS) entry which is preliminary data.</text>
</comment>
<protein>
    <submittedName>
        <fullName evidence="3">Uncharacterized protein</fullName>
    </submittedName>
</protein>
<evidence type="ECO:0000256" key="2">
    <source>
        <dbReference type="SAM" id="Phobius"/>
    </source>
</evidence>
<reference evidence="3 4" key="1">
    <citation type="submission" date="2019-04" db="EMBL/GenBank/DDBJ databases">
        <title>Draft genome sequences of Streptomyces avermitilis NBRC 14893.</title>
        <authorList>
            <person name="Komaki H."/>
            <person name="Tamura T."/>
            <person name="Hosoyama A."/>
        </authorList>
    </citation>
    <scope>NUCLEOTIDE SEQUENCE [LARGE SCALE GENOMIC DNA]</scope>
    <source>
        <strain evidence="3 4">NBRC 14893</strain>
    </source>
</reference>
<organism evidence="3 4">
    <name type="scientific">Streptomyces avermitilis</name>
    <dbReference type="NCBI Taxonomy" id="33903"/>
    <lineage>
        <taxon>Bacteria</taxon>
        <taxon>Bacillati</taxon>
        <taxon>Actinomycetota</taxon>
        <taxon>Actinomycetes</taxon>
        <taxon>Kitasatosporales</taxon>
        <taxon>Streptomycetaceae</taxon>
        <taxon>Streptomyces</taxon>
    </lineage>
</organism>
<keyword evidence="2" id="KW-1133">Transmembrane helix</keyword>
<dbReference type="GeneID" id="41545238"/>
<evidence type="ECO:0000313" key="3">
    <source>
        <dbReference type="EMBL" id="GDY64199.1"/>
    </source>
</evidence>
<keyword evidence="2" id="KW-0472">Membrane</keyword>
<evidence type="ECO:0000313" key="4">
    <source>
        <dbReference type="Proteomes" id="UP000302139"/>
    </source>
</evidence>
<proteinExistence type="predicted"/>
<dbReference type="RefSeq" id="WP_137865204.1">
    <property type="nucleotide sequence ID" value="NZ_BJHZ01000001.1"/>
</dbReference>
<feature type="compositionally biased region" description="Low complexity" evidence="1">
    <location>
        <begin position="108"/>
        <end position="124"/>
    </location>
</feature>